<protein>
    <recommendedName>
        <fullName evidence="2">DUF2293 domain-containing protein</fullName>
    </recommendedName>
</protein>
<feature type="compositionally biased region" description="Acidic residues" evidence="1">
    <location>
        <begin position="275"/>
        <end position="286"/>
    </location>
</feature>
<evidence type="ECO:0000313" key="4">
    <source>
        <dbReference type="Proteomes" id="UP000054053"/>
    </source>
</evidence>
<gene>
    <name evidence="3" type="ORF">UVI_02024100</name>
</gene>
<evidence type="ECO:0000313" key="3">
    <source>
        <dbReference type="EMBL" id="GAO17411.1"/>
    </source>
</evidence>
<feature type="region of interest" description="Disordered" evidence="1">
    <location>
        <begin position="577"/>
        <end position="615"/>
    </location>
</feature>
<evidence type="ECO:0000259" key="2">
    <source>
        <dbReference type="Pfam" id="PF10056"/>
    </source>
</evidence>
<dbReference type="Pfam" id="PF10056">
    <property type="entry name" value="DUF2293"/>
    <property type="match status" value="1"/>
</dbReference>
<sequence>MGREKRKATLSAGFSRSKERRRRAQKTLLDPLAPVPEGLVAKPAVPKSKHYTYFEFVENKDKKKKKLEYQVEMSIVSYFRYGVKTKCAGPPRNKAADLSQSVATNSLSQQVNRLGHHVRETIVEEARQTIADLPQSGAMTPDGKPEPIPECQVEYHAQADAALRDLFPRIPNTDRQIIIEHAFTRISQRASGKGEQPVGFSDDIPLARRVQLAVLAHIRHSHTRYDDLLKEAGWQAARKAVEELCLDILVKWRGDEETGRDQLDEILREVVIISDSEDGESDDETSDGSSSEESGSSASVSITQPPNPGLQNSVVGTDPVSAPATRTARNLVQATGQSSAQPTDASPKPQRKNQRGFKRYYRAWQEAILRSREPGESSSGFTTTDDAEYDPMHPQIYTGHGEACWPQPMAHNVFPYERPAPFVGYQVSNGRDNRISPSYPRPVDSTCFANHAGEAQPGRNGLAAAASYEDQARGPSASSRILSPNTHRLRDVLVPSIEPASPETMKPAFIRTVPPRNQESMDHVVSQTQGLFYKIRSLSPRDPLPRNAPGQSSRRVVSDHAAQMVRTGDFAPEGPFYAPRDAAGHPNVQRHRISVGPPPSDWSRQHDQPGPSDAHRANRIVVNASRPGTLLNPILMEDRGGFFERVALVPESRAFHNEGNMVPSQQEPFTATQSYRVVSSTDGASMLRGHHDQAGSDVFPASRSGPAGPAGPAGPSYSSGYQNHQPYSHGPPRFTRMNPYEPSSAGMEAGDQHMPGQHPARRRPAQQG</sequence>
<feature type="domain" description="DUF2293" evidence="2">
    <location>
        <begin position="162"/>
        <end position="253"/>
    </location>
</feature>
<evidence type="ECO:0000256" key="1">
    <source>
        <dbReference type="SAM" id="MobiDB-lite"/>
    </source>
</evidence>
<feature type="compositionally biased region" description="Low complexity" evidence="1">
    <location>
        <begin position="287"/>
        <end position="301"/>
    </location>
</feature>
<feature type="region of interest" description="Disordered" evidence="1">
    <location>
        <begin position="686"/>
        <end position="768"/>
    </location>
</feature>
<accession>A0A1B5L1U7</accession>
<comment type="caution">
    <text evidence="3">The sequence shown here is derived from an EMBL/GenBank/DDBJ whole genome shotgun (WGS) entry which is preliminary data.</text>
</comment>
<dbReference type="Proteomes" id="UP000054053">
    <property type="component" value="Unassembled WGS sequence"/>
</dbReference>
<dbReference type="AlphaFoldDB" id="A0A1B5L1U7"/>
<feature type="compositionally biased region" description="Polar residues" evidence="1">
    <location>
        <begin position="327"/>
        <end position="344"/>
    </location>
</feature>
<name>A0A1B5L1U7_USTVR</name>
<feature type="region of interest" description="Disordered" evidence="1">
    <location>
        <begin position="271"/>
        <end position="357"/>
    </location>
</feature>
<feature type="region of interest" description="Disordered" evidence="1">
    <location>
        <begin position="369"/>
        <end position="390"/>
    </location>
</feature>
<organism evidence="3 4">
    <name type="scientific">Ustilaginoidea virens</name>
    <name type="common">Rice false smut fungus</name>
    <name type="synonym">Villosiclava virens</name>
    <dbReference type="NCBI Taxonomy" id="1159556"/>
    <lineage>
        <taxon>Eukaryota</taxon>
        <taxon>Fungi</taxon>
        <taxon>Dikarya</taxon>
        <taxon>Ascomycota</taxon>
        <taxon>Pezizomycotina</taxon>
        <taxon>Sordariomycetes</taxon>
        <taxon>Hypocreomycetidae</taxon>
        <taxon>Hypocreales</taxon>
        <taxon>Clavicipitaceae</taxon>
        <taxon>Ustilaginoidea</taxon>
    </lineage>
</organism>
<reference evidence="4" key="1">
    <citation type="journal article" date="2016" name="Genome Announc.">
        <title>Genome sequence of Ustilaginoidea virens IPU010, a rice pathogenic fungus causing false smut.</title>
        <authorList>
            <person name="Kumagai T."/>
            <person name="Ishii T."/>
            <person name="Terai G."/>
            <person name="Umemura M."/>
            <person name="Machida M."/>
            <person name="Asai K."/>
        </authorList>
    </citation>
    <scope>NUCLEOTIDE SEQUENCE [LARGE SCALE GENOMIC DNA]</scope>
    <source>
        <strain evidence="4">IPU010</strain>
    </source>
</reference>
<dbReference type="PANTHER" id="PTHR38113">
    <property type="match status" value="1"/>
</dbReference>
<dbReference type="InterPro" id="IPR018744">
    <property type="entry name" value="DUF2293"/>
</dbReference>
<feature type="compositionally biased region" description="Basic residues" evidence="1">
    <location>
        <begin position="759"/>
        <end position="768"/>
    </location>
</feature>
<dbReference type="PANTHER" id="PTHR38113:SF1">
    <property type="entry name" value="DUF2293 DOMAIN-CONTAINING PROTEIN"/>
    <property type="match status" value="1"/>
</dbReference>
<proteinExistence type="predicted"/>
<feature type="region of interest" description="Disordered" evidence="1">
    <location>
        <begin position="1"/>
        <end position="24"/>
    </location>
</feature>
<dbReference type="EMBL" id="BBTG02000009">
    <property type="protein sequence ID" value="GAO17411.1"/>
    <property type="molecule type" value="Genomic_DNA"/>
</dbReference>